<dbReference type="PANTHER" id="PTHR42949">
    <property type="entry name" value="ANAEROBIC GLYCEROL-3-PHOSPHATE DEHYDROGENASE SUBUNIT B"/>
    <property type="match status" value="1"/>
</dbReference>
<feature type="non-terminal residue" evidence="2">
    <location>
        <position position="1"/>
    </location>
</feature>
<sequence length="70" mass="7568">PGYRPSGIYSAGTAQYFVNIDGYMPGKEVVILGSGDIGLIMARRMTLEGANVKMVIELMPYSSGLKRNIV</sequence>
<feature type="non-terminal residue" evidence="2">
    <location>
        <position position="70"/>
    </location>
</feature>
<comment type="caution">
    <text evidence="2">The sequence shown here is derived from an EMBL/GenBank/DDBJ whole genome shotgun (WGS) entry which is preliminary data.</text>
</comment>
<gene>
    <name evidence="2" type="ORF">LIQ10_21650</name>
</gene>
<keyword evidence="1" id="KW-0560">Oxidoreductase</keyword>
<dbReference type="EMBL" id="JAJBNC010000614">
    <property type="protein sequence ID" value="MCB5496286.1"/>
    <property type="molecule type" value="Genomic_DNA"/>
</dbReference>
<evidence type="ECO:0000313" key="2">
    <source>
        <dbReference type="EMBL" id="MCB5496286.1"/>
    </source>
</evidence>
<evidence type="ECO:0000256" key="1">
    <source>
        <dbReference type="ARBA" id="ARBA00023002"/>
    </source>
</evidence>
<dbReference type="InterPro" id="IPR051691">
    <property type="entry name" value="Metab_Enz_Cyan_OpOx_G3PDH"/>
</dbReference>
<evidence type="ECO:0000313" key="3">
    <source>
        <dbReference type="Proteomes" id="UP001297422"/>
    </source>
</evidence>
<dbReference type="AlphaFoldDB" id="A0AAJ1B1V9"/>
<protein>
    <submittedName>
        <fullName evidence="2">Pyridine nucleotide-disulfide oxidoreductase</fullName>
    </submittedName>
</protein>
<accession>A0AAJ1B1V9</accession>
<reference evidence="2" key="1">
    <citation type="submission" date="2021-10" db="EMBL/GenBank/DDBJ databases">
        <title>Collection of gut derived symbiotic bacterial strains cultured from healthy donors.</title>
        <authorList>
            <person name="Lin H."/>
            <person name="Littmann E."/>
            <person name="Claire K."/>
            <person name="Pamer E."/>
        </authorList>
    </citation>
    <scope>NUCLEOTIDE SEQUENCE</scope>
    <source>
        <strain evidence="2">MSK.23.4</strain>
    </source>
</reference>
<dbReference type="Proteomes" id="UP001297422">
    <property type="component" value="Unassembled WGS sequence"/>
</dbReference>
<dbReference type="SUPFAM" id="SSF51905">
    <property type="entry name" value="FAD/NAD(P)-binding domain"/>
    <property type="match status" value="1"/>
</dbReference>
<dbReference type="PANTHER" id="PTHR42949:SF3">
    <property type="entry name" value="ANAEROBIC GLYCEROL-3-PHOSPHATE DEHYDROGENASE SUBUNIT B"/>
    <property type="match status" value="1"/>
</dbReference>
<dbReference type="InterPro" id="IPR036188">
    <property type="entry name" value="FAD/NAD-bd_sf"/>
</dbReference>
<organism evidence="2 3">
    <name type="scientific">Mediterraneibacter gnavus</name>
    <name type="common">Ruminococcus gnavus</name>
    <dbReference type="NCBI Taxonomy" id="33038"/>
    <lineage>
        <taxon>Bacteria</taxon>
        <taxon>Bacillati</taxon>
        <taxon>Bacillota</taxon>
        <taxon>Clostridia</taxon>
        <taxon>Lachnospirales</taxon>
        <taxon>Lachnospiraceae</taxon>
        <taxon>Mediterraneibacter</taxon>
    </lineage>
</organism>
<name>A0AAJ1B1V9_MEDGN</name>
<dbReference type="GO" id="GO:0016491">
    <property type="term" value="F:oxidoreductase activity"/>
    <property type="evidence" value="ECO:0007669"/>
    <property type="project" value="UniProtKB-KW"/>
</dbReference>
<proteinExistence type="predicted"/>